<accession>A0ACC1KIW9</accession>
<feature type="non-terminal residue" evidence="1">
    <location>
        <position position="1"/>
    </location>
</feature>
<dbReference type="EMBL" id="JANBUK010000306">
    <property type="protein sequence ID" value="KAJ2790576.1"/>
    <property type="molecule type" value="Genomic_DNA"/>
</dbReference>
<evidence type="ECO:0000313" key="2">
    <source>
        <dbReference type="Proteomes" id="UP001140066"/>
    </source>
</evidence>
<comment type="caution">
    <text evidence="1">The sequence shown here is derived from an EMBL/GenBank/DDBJ whole genome shotgun (WGS) entry which is preliminary data.</text>
</comment>
<proteinExistence type="predicted"/>
<protein>
    <submittedName>
        <fullName evidence="1">Uncharacterized protein</fullName>
    </submittedName>
</protein>
<evidence type="ECO:0000313" key="1">
    <source>
        <dbReference type="EMBL" id="KAJ2790576.1"/>
    </source>
</evidence>
<keyword evidence="2" id="KW-1185">Reference proteome</keyword>
<gene>
    <name evidence="1" type="ORF">GGI18_001710</name>
</gene>
<reference evidence="1" key="1">
    <citation type="submission" date="2022-07" db="EMBL/GenBank/DDBJ databases">
        <title>Phylogenomic reconstructions and comparative analyses of Kickxellomycotina fungi.</title>
        <authorList>
            <person name="Reynolds N.K."/>
            <person name="Stajich J.E."/>
            <person name="Barry K."/>
            <person name="Grigoriev I.V."/>
            <person name="Crous P."/>
            <person name="Smith M.E."/>
        </authorList>
    </citation>
    <scope>NUCLEOTIDE SEQUENCE</scope>
    <source>
        <strain evidence="1">BCRC 34191</strain>
    </source>
</reference>
<dbReference type="Proteomes" id="UP001140066">
    <property type="component" value="Unassembled WGS sequence"/>
</dbReference>
<name>A0ACC1KIW9_9FUNG</name>
<organism evidence="1 2">
    <name type="scientific">Coemansia linderi</name>
    <dbReference type="NCBI Taxonomy" id="2663919"/>
    <lineage>
        <taxon>Eukaryota</taxon>
        <taxon>Fungi</taxon>
        <taxon>Fungi incertae sedis</taxon>
        <taxon>Zoopagomycota</taxon>
        <taxon>Kickxellomycotina</taxon>
        <taxon>Kickxellomycetes</taxon>
        <taxon>Kickxellales</taxon>
        <taxon>Kickxellaceae</taxon>
        <taxon>Coemansia</taxon>
    </lineage>
</organism>
<sequence length="1120" mass="122007">ACARILRLISPAAASLGLFRPFVEGEKRLATLDDVSAGSADSLNKYVFGQDIPLSPLPASSADISSSSLSLPREDVAPTLLSEQAREAAEELAHEAAIANVFAALNSVANVMVVEAEEKFVVGSSCFMAFRTILRWINVFTSSARDNFNKQTRLLERDTRDKIRIIVERACLHKSATDWSRLQSITMARFVNLDTATGNGSDREEITTYRSVIIQSLHLLVALSLQSLLGDDYSQPVLLEQTLAWSSEDKTSCSVDTPHPALLLCRALRRLLSGNDEELAGVSFSALQILASILGVRLPLAARDVTQLHLPHLHVREHSPRSTETLMHLVVQSGLARLMLEPAIVVRFTRFVRDGSMLRNPTMLRSMQIWLDMTGNIVRHSLFRSYLSMFADSTAALSSTVAGLAESRTSVDLLTWWSLALASSTRCLVDVATMEGEPDLGKTRLACIMPSHLLSWQAHLPASDIPASRLLDLRRFIAASSDAGGSDGRAESIQQLLVWIASFPQPAATQASILYSVYFLSCKLWLNVRAFDRQHGSEQQLPLQICRDIWGISTDALLFLSRLVTQPALRRVFAKLGLVGDFASNVLTKLISRQDYPDLLSRCLRDRSQAAYDLSDHEQLLSDDVNDLITIPLVEPSSADKFEPECQSDLDRYSSTPSPSPPSSTTDLVGRLLSDISQSRKGISRPMRPTAEYYSEPMLGQLWAQFTKRLLRLPATIAFGLAASGDGGQQPMPARSPSDRRGELSEWLEDSDGILFDLCVPLLTVRERLAYPSTMWDSLASAVSASDIVFTIREATQQGVSLRTCISAALLLPELYGIAEPLRADVDAIGVLLLETLVQGLVGSDEDDGQRCLVTLLFLAWRQRRCISGQVALCAAQLKSDVVAMKDDLASSGPYLGMVAAGSVDLTGHDDEKSDLVLLSGRSDSLDNIQAVTSSVALLVRHSTVLGAMLGGDFAEAQLPAAGSLRQVSLQCEHSTLTGMLDVFHRCVGTFSAASSRQTMAGAAEGLRAELERDLSHDELAAIFELAAYYGLRPVVVFLAWLFAASFSATKALNFGAATIDRLTLQFCDDLSGFQASDEFVLAIRRCLAAVLLLSLDQVDPASVGDTFVSSASFLLYRAQ</sequence>